<dbReference type="GO" id="GO:0005524">
    <property type="term" value="F:ATP binding"/>
    <property type="evidence" value="ECO:0007669"/>
    <property type="project" value="UniProtKB-KW"/>
</dbReference>
<accession>A0A291ISN5</accession>
<keyword evidence="3" id="KW-0547">Nucleotide-binding</keyword>
<comment type="similarity">
    <text evidence="1">Belongs to the ABC transporter superfamily.</text>
</comment>
<sequence length="280" mass="31809">MAQNQEPIVIVNNVHKSYPKKEVLKGLNLTVNRGDKIAVLGANGAGKSTLVDMIALTSKPTSGDIQINIPGSETEVKKEIGIQFQQGEWPAGITPKIMLNFYKQVFPRFTDEREKELIKVFGIEEFYKQQIKNLSGGQKQRFNAMISDLNNPQLLILDELTTGLDMKLQFQIINYFIATVEKEHQSLIIVSHRPDEVEALCNRAIIIHDGIVWFDDTVENIDKNYGGVKQLMQKYFDGDLKADPKANAPIKDFNPKQGTNNEGEQSNEKHKKRSWFKKHK</sequence>
<name>A0A291ISN5_9MOLU</name>
<dbReference type="CDD" id="cd03230">
    <property type="entry name" value="ABC_DR_subfamily_A"/>
    <property type="match status" value="1"/>
</dbReference>
<keyword evidence="7" id="KW-1185">Reference proteome</keyword>
<evidence type="ECO:0000256" key="1">
    <source>
        <dbReference type="ARBA" id="ARBA00005417"/>
    </source>
</evidence>
<evidence type="ECO:0000256" key="4">
    <source>
        <dbReference type="ARBA" id="ARBA00022840"/>
    </source>
</evidence>
<dbReference type="AlphaFoldDB" id="A0A291ISN5"/>
<evidence type="ECO:0000313" key="7">
    <source>
        <dbReference type="Proteomes" id="UP000232227"/>
    </source>
</evidence>
<dbReference type="InterPro" id="IPR050763">
    <property type="entry name" value="ABC_transporter_ATP-binding"/>
</dbReference>
<dbReference type="InterPro" id="IPR027417">
    <property type="entry name" value="P-loop_NTPase"/>
</dbReference>
<dbReference type="Proteomes" id="UP000232227">
    <property type="component" value="Chromosome"/>
</dbReference>
<reference evidence="6 7" key="1">
    <citation type="submission" date="2017-09" db="EMBL/GenBank/DDBJ databases">
        <title>SPAdes assembly of the Mesoplasma lactucae genome.</title>
        <authorList>
            <person name="Knight T.F."/>
            <person name="Rubinstein R."/>
            <person name="Citino T."/>
        </authorList>
    </citation>
    <scope>NUCLEOTIDE SEQUENCE [LARGE SCALE GENOMIC DNA]</scope>
    <source>
        <strain evidence="6 7">831-C4</strain>
    </source>
</reference>
<dbReference type="Pfam" id="PF00005">
    <property type="entry name" value="ABC_tran"/>
    <property type="match status" value="1"/>
</dbReference>
<dbReference type="OrthoDB" id="388394at2"/>
<gene>
    <name evidence="6" type="ORF">CP520_03390</name>
</gene>
<dbReference type="EMBL" id="CP023668">
    <property type="protein sequence ID" value="ATG97754.1"/>
    <property type="molecule type" value="Genomic_DNA"/>
</dbReference>
<dbReference type="InterPro" id="IPR003439">
    <property type="entry name" value="ABC_transporter-like_ATP-bd"/>
</dbReference>
<dbReference type="KEGG" id="mlac:CP520_03390"/>
<dbReference type="Gene3D" id="3.40.50.300">
    <property type="entry name" value="P-loop containing nucleotide triphosphate hydrolases"/>
    <property type="match status" value="1"/>
</dbReference>
<dbReference type="SMART" id="SM00382">
    <property type="entry name" value="AAA"/>
    <property type="match status" value="1"/>
</dbReference>
<protein>
    <submittedName>
        <fullName evidence="6">Multidrug ABC transporter ATP-binding protein</fullName>
    </submittedName>
</protein>
<keyword evidence="2" id="KW-0813">Transport</keyword>
<dbReference type="RefSeq" id="WP_096863044.1">
    <property type="nucleotide sequence ID" value="NZ_CP023668.1"/>
</dbReference>
<dbReference type="InterPro" id="IPR003593">
    <property type="entry name" value="AAA+_ATPase"/>
</dbReference>
<organism evidence="6 7">
    <name type="scientific">Mesoplasma lactucae ATCC 49193</name>
    <dbReference type="NCBI Taxonomy" id="81460"/>
    <lineage>
        <taxon>Bacteria</taxon>
        <taxon>Bacillati</taxon>
        <taxon>Mycoplasmatota</taxon>
        <taxon>Mollicutes</taxon>
        <taxon>Entomoplasmatales</taxon>
        <taxon>Entomoplasmataceae</taxon>
        <taxon>Mesoplasma</taxon>
    </lineage>
</organism>
<keyword evidence="4 6" id="KW-0067">ATP-binding</keyword>
<evidence type="ECO:0000256" key="2">
    <source>
        <dbReference type="ARBA" id="ARBA00022448"/>
    </source>
</evidence>
<dbReference type="GO" id="GO:0016887">
    <property type="term" value="F:ATP hydrolysis activity"/>
    <property type="evidence" value="ECO:0007669"/>
    <property type="project" value="InterPro"/>
</dbReference>
<evidence type="ECO:0000313" key="6">
    <source>
        <dbReference type="EMBL" id="ATG97754.1"/>
    </source>
</evidence>
<dbReference type="PANTHER" id="PTHR42711:SF5">
    <property type="entry name" value="ABC TRANSPORTER ATP-BINDING PROTEIN NATA"/>
    <property type="match status" value="1"/>
</dbReference>
<dbReference type="PROSITE" id="PS50893">
    <property type="entry name" value="ABC_TRANSPORTER_2"/>
    <property type="match status" value="1"/>
</dbReference>
<feature type="compositionally biased region" description="Basic residues" evidence="5">
    <location>
        <begin position="269"/>
        <end position="280"/>
    </location>
</feature>
<proteinExistence type="inferred from homology"/>
<feature type="region of interest" description="Disordered" evidence="5">
    <location>
        <begin position="246"/>
        <end position="280"/>
    </location>
</feature>
<evidence type="ECO:0000256" key="5">
    <source>
        <dbReference type="SAM" id="MobiDB-lite"/>
    </source>
</evidence>
<dbReference type="PANTHER" id="PTHR42711">
    <property type="entry name" value="ABC TRANSPORTER ATP-BINDING PROTEIN"/>
    <property type="match status" value="1"/>
</dbReference>
<dbReference type="SUPFAM" id="SSF52540">
    <property type="entry name" value="P-loop containing nucleoside triphosphate hydrolases"/>
    <property type="match status" value="1"/>
</dbReference>
<evidence type="ECO:0000256" key="3">
    <source>
        <dbReference type="ARBA" id="ARBA00022741"/>
    </source>
</evidence>